<comment type="caution">
    <text evidence="3">The sequence shown here is derived from an EMBL/GenBank/DDBJ whole genome shotgun (WGS) entry which is preliminary data.</text>
</comment>
<dbReference type="EMBL" id="JBIMZQ010000005">
    <property type="protein sequence ID" value="KAL3671495.1"/>
    <property type="molecule type" value="Genomic_DNA"/>
</dbReference>
<name>A0ABD3G0K6_9STRA</name>
<feature type="compositionally biased region" description="Low complexity" evidence="2">
    <location>
        <begin position="248"/>
        <end position="258"/>
    </location>
</feature>
<feature type="coiled-coil region" evidence="1">
    <location>
        <begin position="690"/>
        <end position="728"/>
    </location>
</feature>
<feature type="compositionally biased region" description="Basic and acidic residues" evidence="2">
    <location>
        <begin position="508"/>
        <end position="521"/>
    </location>
</feature>
<evidence type="ECO:0008006" key="5">
    <source>
        <dbReference type="Google" id="ProtNLM"/>
    </source>
</evidence>
<evidence type="ECO:0000313" key="4">
    <source>
        <dbReference type="Proteomes" id="UP001632037"/>
    </source>
</evidence>
<organism evidence="3 4">
    <name type="scientific">Phytophthora oleae</name>
    <dbReference type="NCBI Taxonomy" id="2107226"/>
    <lineage>
        <taxon>Eukaryota</taxon>
        <taxon>Sar</taxon>
        <taxon>Stramenopiles</taxon>
        <taxon>Oomycota</taxon>
        <taxon>Peronosporomycetes</taxon>
        <taxon>Peronosporales</taxon>
        <taxon>Peronosporaceae</taxon>
        <taxon>Phytophthora</taxon>
    </lineage>
</organism>
<feature type="compositionally biased region" description="Basic and acidic residues" evidence="2">
    <location>
        <begin position="110"/>
        <end position="134"/>
    </location>
</feature>
<reference evidence="3 4" key="1">
    <citation type="submission" date="2024-09" db="EMBL/GenBank/DDBJ databases">
        <title>Genome sequencing and assembly of Phytophthora oleae, isolate VK10A, causative agent of rot of olive drupes.</title>
        <authorList>
            <person name="Conti Taguali S."/>
            <person name="Riolo M."/>
            <person name="La Spada F."/>
            <person name="Cacciola S.O."/>
            <person name="Dionisio G."/>
        </authorList>
    </citation>
    <scope>NUCLEOTIDE SEQUENCE [LARGE SCALE GENOMIC DNA]</scope>
    <source>
        <strain evidence="3 4">VK10A</strain>
    </source>
</reference>
<protein>
    <recommendedName>
        <fullName evidence="5">TAZ-type domain-containing protein</fullName>
    </recommendedName>
</protein>
<keyword evidence="4" id="KW-1185">Reference proteome</keyword>
<gene>
    <name evidence="3" type="ORF">V7S43_003417</name>
</gene>
<feature type="region of interest" description="Disordered" evidence="2">
    <location>
        <begin position="502"/>
        <end position="530"/>
    </location>
</feature>
<dbReference type="Proteomes" id="UP001632037">
    <property type="component" value="Unassembled WGS sequence"/>
</dbReference>
<feature type="region of interest" description="Disordered" evidence="2">
    <location>
        <begin position="169"/>
        <end position="298"/>
    </location>
</feature>
<dbReference type="AlphaFoldDB" id="A0ABD3G0K6"/>
<proteinExistence type="predicted"/>
<feature type="compositionally biased region" description="Polar residues" evidence="2">
    <location>
        <begin position="181"/>
        <end position="236"/>
    </location>
</feature>
<evidence type="ECO:0000256" key="1">
    <source>
        <dbReference type="SAM" id="Coils"/>
    </source>
</evidence>
<keyword evidence="1" id="KW-0175">Coiled coil</keyword>
<evidence type="ECO:0000313" key="3">
    <source>
        <dbReference type="EMBL" id="KAL3671495.1"/>
    </source>
</evidence>
<evidence type="ECO:0000256" key="2">
    <source>
        <dbReference type="SAM" id="MobiDB-lite"/>
    </source>
</evidence>
<feature type="region of interest" description="Disordered" evidence="2">
    <location>
        <begin position="105"/>
        <end position="140"/>
    </location>
</feature>
<sequence length="761" mass="84163">MATVTDVGAVCSWCRSARWQYKCSTCDPRKEMTLCTNCSTLWHSRGFARTHQLTSYFGETLTFFAWESQKNGADSAALIPFESGSNGILIGAQVERCLTNAVQDTNSVSTRDEDKQDAKAEAAQEDNDGQKEASQEEMVDEPFEFEIVAETAEDGDAMIELSDELVEEAKEISASEKPVAISSSVSQAVNDASRAGENTQYSGSQQNSNALPPVSTSPVPSAETSPTQNSSESPATASFPVPEEVHDTSSSSTSASTALPEATPVAVSTPGPDISVAQADNPAAPTQQTASSTTPSKPADLEKLLRWFPTNDKILVGMLADRIEDALVIEDALICARIGKCEELACRSVLMHYEHCKRDEMCGDPKCSEISIIYKHRCACLEKETAATADGKKFVCPFCIRIRQRRSIGVCVALDYLICDQRRALQGAHSEATRNFCLQSINRWTERKQPLRAETERLYQLARECSAPVFNFPKYQWHFNDIIIKREPTPLEASAEIGSSLAQGSEFSGDHEGDNGFARDDEASDDQAQDRLEESIPGTANFNAGYINQLLRDKQGGDNSEAAQREFDEVVDLGCAIVDASFCSPSKARRCLLNCKAILDHLQHHLDLQVCNQPMCKAVEHHFAHLSQCKARDESKSCEYCLLTEERQLIRSVDFLEAEQPEAEARVQKIINDMTASVNIQSPYEQEQELIQLEDELEQAETNKQELLEKLDAARTNLRDVRNCLEHRGISTSHSRRLSLHFTTIQRSEGSASNKKRRLAD</sequence>
<accession>A0ABD3G0K6</accession>
<feature type="compositionally biased region" description="Low complexity" evidence="2">
    <location>
        <begin position="282"/>
        <end position="298"/>
    </location>
</feature>